<gene>
    <name evidence="2" type="ORF">M422DRAFT_213855</name>
</gene>
<keyword evidence="3" id="KW-1185">Reference proteome</keyword>
<evidence type="ECO:0000313" key="2">
    <source>
        <dbReference type="EMBL" id="KIJ32322.1"/>
    </source>
</evidence>
<name>A0A0C9USU8_SPHS4</name>
<dbReference type="Proteomes" id="UP000054279">
    <property type="component" value="Unassembled WGS sequence"/>
</dbReference>
<sequence length="512" mass="49086">MVIFKNSFFFSVLVASVLAVPVPDAGTQPFTLQNGQDAIALNNAFASLTADSACTAGTNACINNQFAQCVGGKFAVTGCAGGTICAALPLVNKAGTSITCTTATDRDSRIAITGATSAGSSTAAAGLSQGTANAATAPSAAAASSPTAASTSGAQSFTQQNGEDAIALNNAFASLTADSACTAGTNACINDQFAQCVGGKFALTACAGGTICAALPLVNKAGTSITCTTAADRDSRIANTGATGAGSSTAAQGLVDFVAAPSAAAAASTPAAASSGSTQSFTKQNGEDAIVLNNAFASLTTSSACTEGTNACINDQFAQCVGGKFELTACAGGTICAALPLVNKAGTSITCTTAADRDSRIANTGATDAGSSTAAAGLSQGNATPTAASSAAAIATASIPAAASAAPAASASPVAGAKSFTLQNGLDAQALNLKFASLTVDSTCTAGENACVGTDFAQCVGGKFVTSPCAATLQCAALPLVNSAGTSITCVDLPQAIQRIAATGAGSSLTGN</sequence>
<accession>A0A0C9USU8</accession>
<protein>
    <submittedName>
        <fullName evidence="2">Unplaced genomic scaffold SPHSTscaffold_153, whole genome shotgun sequence</fullName>
    </submittedName>
</protein>
<feature type="chain" id="PRO_5002204318" evidence="1">
    <location>
        <begin position="20"/>
        <end position="512"/>
    </location>
</feature>
<evidence type="ECO:0000256" key="1">
    <source>
        <dbReference type="SAM" id="SignalP"/>
    </source>
</evidence>
<dbReference type="OrthoDB" id="2362516at2759"/>
<dbReference type="EMBL" id="KN837228">
    <property type="protein sequence ID" value="KIJ32322.1"/>
    <property type="molecule type" value="Genomic_DNA"/>
</dbReference>
<proteinExistence type="predicted"/>
<evidence type="ECO:0000313" key="3">
    <source>
        <dbReference type="Proteomes" id="UP000054279"/>
    </source>
</evidence>
<dbReference type="AlphaFoldDB" id="A0A0C9USU8"/>
<reference evidence="2 3" key="1">
    <citation type="submission" date="2014-06" db="EMBL/GenBank/DDBJ databases">
        <title>Evolutionary Origins and Diversification of the Mycorrhizal Mutualists.</title>
        <authorList>
            <consortium name="DOE Joint Genome Institute"/>
            <consortium name="Mycorrhizal Genomics Consortium"/>
            <person name="Kohler A."/>
            <person name="Kuo A."/>
            <person name="Nagy L.G."/>
            <person name="Floudas D."/>
            <person name="Copeland A."/>
            <person name="Barry K.W."/>
            <person name="Cichocki N."/>
            <person name="Veneault-Fourrey C."/>
            <person name="LaButti K."/>
            <person name="Lindquist E.A."/>
            <person name="Lipzen A."/>
            <person name="Lundell T."/>
            <person name="Morin E."/>
            <person name="Murat C."/>
            <person name="Riley R."/>
            <person name="Ohm R."/>
            <person name="Sun H."/>
            <person name="Tunlid A."/>
            <person name="Henrissat B."/>
            <person name="Grigoriev I.V."/>
            <person name="Hibbett D.S."/>
            <person name="Martin F."/>
        </authorList>
    </citation>
    <scope>NUCLEOTIDE SEQUENCE [LARGE SCALE GENOMIC DNA]</scope>
    <source>
        <strain evidence="2 3">SS14</strain>
    </source>
</reference>
<feature type="signal peptide" evidence="1">
    <location>
        <begin position="1"/>
        <end position="19"/>
    </location>
</feature>
<dbReference type="HOGENOM" id="CLU_532281_0_0_1"/>
<keyword evidence="1" id="KW-0732">Signal</keyword>
<organism evidence="2 3">
    <name type="scientific">Sphaerobolus stellatus (strain SS14)</name>
    <dbReference type="NCBI Taxonomy" id="990650"/>
    <lineage>
        <taxon>Eukaryota</taxon>
        <taxon>Fungi</taxon>
        <taxon>Dikarya</taxon>
        <taxon>Basidiomycota</taxon>
        <taxon>Agaricomycotina</taxon>
        <taxon>Agaricomycetes</taxon>
        <taxon>Phallomycetidae</taxon>
        <taxon>Geastrales</taxon>
        <taxon>Sphaerobolaceae</taxon>
        <taxon>Sphaerobolus</taxon>
    </lineage>
</organism>